<keyword evidence="2" id="KW-1185">Reference proteome</keyword>
<evidence type="ECO:0000313" key="2">
    <source>
        <dbReference type="Proteomes" id="UP001590951"/>
    </source>
</evidence>
<dbReference type="SUPFAM" id="SSF52540">
    <property type="entry name" value="P-loop containing nucleoside triphosphate hydrolases"/>
    <property type="match status" value="1"/>
</dbReference>
<sequence>MCLALDLYESKIRLALQYAAQYKKASELSVFWIHAATAERFRKASRDIAKKVDIFGWQDPQADAWQILKEWFESEKSGKWLIILDNADDIDLLYIPSSDRFADYFPRSDHGSILLTTRNKQTGIKFATAKNIVDLPAMTDIDSSMLLTARLGEGN</sequence>
<dbReference type="Gene3D" id="3.40.50.300">
    <property type="entry name" value="P-loop containing nucleotide triphosphate hydrolases"/>
    <property type="match status" value="1"/>
</dbReference>
<comment type="caution">
    <text evidence="1">The sequence shown here is derived from an EMBL/GenBank/DDBJ whole genome shotgun (WGS) entry which is preliminary data.</text>
</comment>
<dbReference type="InterPro" id="IPR027417">
    <property type="entry name" value="P-loop_NTPase"/>
</dbReference>
<reference evidence="1 2" key="1">
    <citation type="submission" date="2024-09" db="EMBL/GenBank/DDBJ databases">
        <title>Rethinking Asexuality: The Enigmatic Case of Functional Sexual Genes in Lepraria (Stereocaulaceae).</title>
        <authorList>
            <person name="Doellman M."/>
            <person name="Sun Y."/>
            <person name="Barcenas-Pena A."/>
            <person name="Lumbsch H.T."/>
            <person name="Grewe F."/>
        </authorList>
    </citation>
    <scope>NUCLEOTIDE SEQUENCE [LARGE SCALE GENOMIC DNA]</scope>
    <source>
        <strain evidence="1 2">Grewe 0041</strain>
    </source>
</reference>
<dbReference type="PANTHER" id="PTHR35205:SF1">
    <property type="entry name" value="ZU5 DOMAIN-CONTAINING PROTEIN"/>
    <property type="match status" value="1"/>
</dbReference>
<evidence type="ECO:0008006" key="3">
    <source>
        <dbReference type="Google" id="ProtNLM"/>
    </source>
</evidence>
<organism evidence="1 2">
    <name type="scientific">Lepraria finkii</name>
    <dbReference type="NCBI Taxonomy" id="1340010"/>
    <lineage>
        <taxon>Eukaryota</taxon>
        <taxon>Fungi</taxon>
        <taxon>Dikarya</taxon>
        <taxon>Ascomycota</taxon>
        <taxon>Pezizomycotina</taxon>
        <taxon>Lecanoromycetes</taxon>
        <taxon>OSLEUM clade</taxon>
        <taxon>Lecanoromycetidae</taxon>
        <taxon>Lecanorales</taxon>
        <taxon>Lecanorineae</taxon>
        <taxon>Stereocaulaceae</taxon>
        <taxon>Lepraria</taxon>
    </lineage>
</organism>
<dbReference type="EMBL" id="JBHFEH010000009">
    <property type="protein sequence ID" value="KAL2055968.1"/>
    <property type="molecule type" value="Genomic_DNA"/>
</dbReference>
<evidence type="ECO:0000313" key="1">
    <source>
        <dbReference type="EMBL" id="KAL2055968.1"/>
    </source>
</evidence>
<dbReference type="Proteomes" id="UP001590951">
    <property type="component" value="Unassembled WGS sequence"/>
</dbReference>
<gene>
    <name evidence="1" type="ORF">ABVK25_003610</name>
</gene>
<dbReference type="PANTHER" id="PTHR35205">
    <property type="entry name" value="NB-ARC AND TPR DOMAIN PROTEIN"/>
    <property type="match status" value="1"/>
</dbReference>
<name>A0ABR4BER3_9LECA</name>
<protein>
    <recommendedName>
        <fullName evidence="3">NB-ARC domain-containing protein</fullName>
    </recommendedName>
</protein>
<accession>A0ABR4BER3</accession>
<proteinExistence type="predicted"/>